<organism evidence="8 9">
    <name type="scientific">Cryptolaemus montrouzieri</name>
    <dbReference type="NCBI Taxonomy" id="559131"/>
    <lineage>
        <taxon>Eukaryota</taxon>
        <taxon>Metazoa</taxon>
        <taxon>Ecdysozoa</taxon>
        <taxon>Arthropoda</taxon>
        <taxon>Hexapoda</taxon>
        <taxon>Insecta</taxon>
        <taxon>Pterygota</taxon>
        <taxon>Neoptera</taxon>
        <taxon>Endopterygota</taxon>
        <taxon>Coleoptera</taxon>
        <taxon>Polyphaga</taxon>
        <taxon>Cucujiformia</taxon>
        <taxon>Coccinelloidea</taxon>
        <taxon>Coccinellidae</taxon>
        <taxon>Scymninae</taxon>
        <taxon>Scymnini</taxon>
        <taxon>Cryptolaemus</taxon>
    </lineage>
</organism>
<keyword evidence="3" id="KW-0816">Tricarboxylic acid cycle</keyword>
<keyword evidence="6" id="KW-1133">Transmembrane helix</keyword>
<keyword evidence="6" id="KW-0472">Membrane</keyword>
<dbReference type="InterPro" id="IPR001236">
    <property type="entry name" value="Lactate/malate_DH_N"/>
</dbReference>
<dbReference type="GO" id="GO:0030060">
    <property type="term" value="F:L-malate dehydrogenase (NAD+) activity"/>
    <property type="evidence" value="ECO:0007669"/>
    <property type="project" value="UniProtKB-EC"/>
</dbReference>
<evidence type="ECO:0000256" key="6">
    <source>
        <dbReference type="SAM" id="Phobius"/>
    </source>
</evidence>
<accession>A0ABD2N110</accession>
<evidence type="ECO:0000256" key="2">
    <source>
        <dbReference type="ARBA" id="ARBA00016075"/>
    </source>
</evidence>
<evidence type="ECO:0000313" key="9">
    <source>
        <dbReference type="Proteomes" id="UP001516400"/>
    </source>
</evidence>
<reference evidence="8 9" key="1">
    <citation type="journal article" date="2021" name="BMC Biol.">
        <title>Horizontally acquired antibacterial genes associated with adaptive radiation of ladybird beetles.</title>
        <authorList>
            <person name="Li H.S."/>
            <person name="Tang X.F."/>
            <person name="Huang Y.H."/>
            <person name="Xu Z.Y."/>
            <person name="Chen M.L."/>
            <person name="Du X.Y."/>
            <person name="Qiu B.Y."/>
            <person name="Chen P.T."/>
            <person name="Zhang W."/>
            <person name="Slipinski A."/>
            <person name="Escalona H.E."/>
            <person name="Waterhouse R.M."/>
            <person name="Zwick A."/>
            <person name="Pang H."/>
        </authorList>
    </citation>
    <scope>NUCLEOTIDE SEQUENCE [LARGE SCALE GENOMIC DNA]</scope>
    <source>
        <strain evidence="8">SYSU2018</strain>
    </source>
</reference>
<evidence type="ECO:0000256" key="1">
    <source>
        <dbReference type="ARBA" id="ARBA00012995"/>
    </source>
</evidence>
<name>A0ABD2N110_9CUCU</name>
<comment type="caution">
    <text evidence="8">The sequence shown here is derived from an EMBL/GenBank/DDBJ whole genome shotgun (WGS) entry which is preliminary data.</text>
</comment>
<feature type="transmembrane region" description="Helical" evidence="6">
    <location>
        <begin position="148"/>
        <end position="168"/>
    </location>
</feature>
<protein>
    <recommendedName>
        <fullName evidence="2">Malate dehydrogenase, mitochondrial</fullName>
        <ecNumber evidence="1">1.1.1.37</ecNumber>
    </recommendedName>
</protein>
<keyword evidence="5" id="KW-0520">NAD</keyword>
<evidence type="ECO:0000259" key="7">
    <source>
        <dbReference type="Pfam" id="PF00056"/>
    </source>
</evidence>
<dbReference type="EMBL" id="JABFTP020000062">
    <property type="protein sequence ID" value="KAL3272415.1"/>
    <property type="molecule type" value="Genomic_DNA"/>
</dbReference>
<evidence type="ECO:0000313" key="8">
    <source>
        <dbReference type="EMBL" id="KAL3272415.1"/>
    </source>
</evidence>
<sequence length="383" mass="42913">MMLTRTIVRRCCCLSVLENVEKAKKGCTCKDHKDTTYCNVALIGADSRLGELTAFLLKQNPLITMLHLQGGAGVVGLREDLAHIDTSCRVVAHSGIDNYRNAMKTANVIVLLGMGGFSSRTSIGDRVMAEGNRICKLAEKCTKYARKAIIVVCATPVSVMLPLVVDMFRRTHWYHPGRIVGFTGPVSVVLNTEIGRYQCFDPNIVDIPMIGGPDLESIVPVFSQASPCPVDREGSIEVTARLRGIEPSDFPKRAQPVNSFVRILYPEAVALNRLISAIAYGIHGDELAIGYAHVRTNIIQDCRFMVCRVRFGSHGVVHNYGIPEVNNFEQDLLERSLALLYYKEQMAREYLDYYLSKRRDILPPFKQREVEAYHEKRKSMMRG</sequence>
<dbReference type="InterPro" id="IPR036291">
    <property type="entry name" value="NAD(P)-bd_dom_sf"/>
</dbReference>
<evidence type="ECO:0000256" key="5">
    <source>
        <dbReference type="ARBA" id="ARBA00023027"/>
    </source>
</evidence>
<dbReference type="Gene3D" id="3.40.50.720">
    <property type="entry name" value="NAD(P)-binding Rossmann-like Domain"/>
    <property type="match status" value="1"/>
</dbReference>
<keyword evidence="4" id="KW-0560">Oxidoreductase</keyword>
<dbReference type="Pfam" id="PF00056">
    <property type="entry name" value="Ldh_1_N"/>
    <property type="match status" value="1"/>
</dbReference>
<evidence type="ECO:0000256" key="3">
    <source>
        <dbReference type="ARBA" id="ARBA00022532"/>
    </source>
</evidence>
<dbReference type="PANTHER" id="PTHR11540:SF16">
    <property type="entry name" value="MALATE DEHYDROGENASE, MITOCHONDRIAL"/>
    <property type="match status" value="1"/>
</dbReference>
<keyword evidence="9" id="KW-1185">Reference proteome</keyword>
<proteinExistence type="predicted"/>
<dbReference type="SUPFAM" id="SSF56327">
    <property type="entry name" value="LDH C-terminal domain-like"/>
    <property type="match status" value="1"/>
</dbReference>
<feature type="domain" description="Lactate/malate dehydrogenase N-terminal" evidence="7">
    <location>
        <begin position="39"/>
        <end position="163"/>
    </location>
</feature>
<dbReference type="InterPro" id="IPR015955">
    <property type="entry name" value="Lactate_DH/Glyco_Ohase_4_C"/>
</dbReference>
<keyword evidence="6" id="KW-0812">Transmembrane</keyword>
<dbReference type="Gene3D" id="3.90.110.10">
    <property type="entry name" value="Lactate dehydrogenase/glycoside hydrolase, family 4, C-terminal"/>
    <property type="match status" value="1"/>
</dbReference>
<gene>
    <name evidence="8" type="ORF">HHI36_013897</name>
</gene>
<dbReference type="GO" id="GO:0006099">
    <property type="term" value="P:tricarboxylic acid cycle"/>
    <property type="evidence" value="ECO:0007669"/>
    <property type="project" value="UniProtKB-KW"/>
</dbReference>
<evidence type="ECO:0000256" key="4">
    <source>
        <dbReference type="ARBA" id="ARBA00023002"/>
    </source>
</evidence>
<dbReference type="Proteomes" id="UP001516400">
    <property type="component" value="Unassembled WGS sequence"/>
</dbReference>
<dbReference type="EC" id="1.1.1.37" evidence="1"/>
<dbReference type="PANTHER" id="PTHR11540">
    <property type="entry name" value="MALATE AND LACTATE DEHYDROGENASE"/>
    <property type="match status" value="1"/>
</dbReference>
<dbReference type="SUPFAM" id="SSF51735">
    <property type="entry name" value="NAD(P)-binding Rossmann-fold domains"/>
    <property type="match status" value="1"/>
</dbReference>
<dbReference type="AlphaFoldDB" id="A0ABD2N110"/>